<evidence type="ECO:0000313" key="3">
    <source>
        <dbReference type="Proteomes" id="UP000316887"/>
    </source>
</evidence>
<dbReference type="RefSeq" id="WP_260432115.1">
    <property type="nucleotide sequence ID" value="NZ_VFOF01000001.1"/>
</dbReference>
<reference evidence="2 3" key="1">
    <citation type="submission" date="2019-06" db="EMBL/GenBank/DDBJ databases">
        <title>Genome sequencing of Zymomonas mobilis strains for genetic engineering and biofuel applications.</title>
        <authorList>
            <person name="Teravest M."/>
        </authorList>
    </citation>
    <scope>NUCLEOTIDE SEQUENCE [LARGE SCALE GENOMIC DNA]</scope>
    <source>
        <strain evidence="2 3">AN0101</strain>
    </source>
</reference>
<feature type="transmembrane region" description="Helical" evidence="1">
    <location>
        <begin position="69"/>
        <end position="90"/>
    </location>
</feature>
<sequence length="268" mass="30942">MTVQKTQDMFSLMSRLIKAEWLKTEHPRRLLLFMILPAVVTALIGWLAGHHKDIFLDITAWQEVWQTILFFWSSFAFSFFIVILAAKFNGIEHSNQSWRLMLTLPLRPCHLFFAKLSIEWGLLLFSNIMMVLVYSSAFLIGSHTDMAGNSLDLSLVNSFLLLPFVMLPVLFIQHSLSWFFSNTRFPVIFGTICTLMSVPVSEFFDAKGWLFYPWAYGTRFVNDRLNISIGQKITVIPISQSEFFIFAVVLFAVASFLVTAYLKRKDIH</sequence>
<gene>
    <name evidence="2" type="ORF">FBY58_1011</name>
</gene>
<feature type="transmembrane region" description="Helical" evidence="1">
    <location>
        <begin position="111"/>
        <end position="134"/>
    </location>
</feature>
<feature type="transmembrane region" description="Helical" evidence="1">
    <location>
        <begin position="243"/>
        <end position="262"/>
    </location>
</feature>
<keyword evidence="1" id="KW-1133">Transmembrane helix</keyword>
<keyword evidence="1" id="KW-0812">Transmembrane</keyword>
<feature type="transmembrane region" description="Helical" evidence="1">
    <location>
        <begin position="154"/>
        <end position="173"/>
    </location>
</feature>
<dbReference type="EMBL" id="VFOF01000001">
    <property type="protein sequence ID" value="TQL17428.1"/>
    <property type="molecule type" value="Genomic_DNA"/>
</dbReference>
<dbReference type="AlphaFoldDB" id="A0A542W1I7"/>
<dbReference type="Pfam" id="PF12730">
    <property type="entry name" value="ABC2_membrane_4"/>
    <property type="match status" value="1"/>
</dbReference>
<accession>A0A542W1I7</accession>
<name>A0A542W1I7_ZYMMB</name>
<comment type="caution">
    <text evidence="2">The sequence shown here is derived from an EMBL/GenBank/DDBJ whole genome shotgun (WGS) entry which is preliminary data.</text>
</comment>
<evidence type="ECO:0008006" key="4">
    <source>
        <dbReference type="Google" id="ProtNLM"/>
    </source>
</evidence>
<dbReference type="Proteomes" id="UP000316887">
    <property type="component" value="Unassembled WGS sequence"/>
</dbReference>
<keyword evidence="1" id="KW-0472">Membrane</keyword>
<evidence type="ECO:0000256" key="1">
    <source>
        <dbReference type="SAM" id="Phobius"/>
    </source>
</evidence>
<proteinExistence type="predicted"/>
<feature type="transmembrane region" description="Helical" evidence="1">
    <location>
        <begin position="185"/>
        <end position="204"/>
    </location>
</feature>
<organism evidence="2 3">
    <name type="scientific">Zymomonas mobilis</name>
    <dbReference type="NCBI Taxonomy" id="542"/>
    <lineage>
        <taxon>Bacteria</taxon>
        <taxon>Pseudomonadati</taxon>
        <taxon>Pseudomonadota</taxon>
        <taxon>Alphaproteobacteria</taxon>
        <taxon>Sphingomonadales</taxon>
        <taxon>Zymomonadaceae</taxon>
        <taxon>Zymomonas</taxon>
    </lineage>
</organism>
<evidence type="ECO:0000313" key="2">
    <source>
        <dbReference type="EMBL" id="TQL17428.1"/>
    </source>
</evidence>
<feature type="transmembrane region" description="Helical" evidence="1">
    <location>
        <begin position="30"/>
        <end position="49"/>
    </location>
</feature>
<protein>
    <recommendedName>
        <fullName evidence="4">ABC-2 type transport system permease protein</fullName>
    </recommendedName>
</protein>